<gene>
    <name evidence="2" type="ORF">RHRU231_160027</name>
</gene>
<dbReference type="PANTHER" id="PTHR37313:SF1">
    <property type="entry name" value="UPF0749 PROTEIN RV1823"/>
    <property type="match status" value="1"/>
</dbReference>
<evidence type="ECO:0000313" key="3">
    <source>
        <dbReference type="Proteomes" id="UP000042997"/>
    </source>
</evidence>
<sequence>MNRNWEQIRRNPVPSLLKALLEDHLDPGYAGAARDRAAGHSRPTRTGIGVWLVLGGLLAGLVLGVAYAQNIERESGTEQARDDILATVRATEDRNDALAASRDDLSTEVEQRRIAVLADDEQGRAVLDRLARAEDDAASTPVHGPGITVTLADPASRPDLTDSAEKDRARSASVILDRDLQSVVNALWRSGAEAVAINGVRIGPGVTVRQAGGAMLVDNRPVFSPYTVSAVGSPAELQTGFVVSDAYLRMAGVQQLYEVGFTIADAADLALPAATVRDVAAARETGER</sequence>
<dbReference type="PANTHER" id="PTHR37313">
    <property type="entry name" value="UPF0749 PROTEIN RV1825"/>
    <property type="match status" value="1"/>
</dbReference>
<dbReference type="InterPro" id="IPR010273">
    <property type="entry name" value="DUF881"/>
</dbReference>
<accession>A0A098BFD0</accession>
<dbReference type="EMBL" id="CCSD01000024">
    <property type="protein sequence ID" value="CDZ86945.1"/>
    <property type="molecule type" value="Genomic_DNA"/>
</dbReference>
<dbReference type="RefSeq" id="WP_017681698.1">
    <property type="nucleotide sequence ID" value="NZ_CP024890.1"/>
</dbReference>
<proteinExistence type="inferred from homology"/>
<dbReference type="GO" id="GO:0005886">
    <property type="term" value="C:plasma membrane"/>
    <property type="evidence" value="ECO:0007669"/>
    <property type="project" value="TreeGrafter"/>
</dbReference>
<evidence type="ECO:0000313" key="2">
    <source>
        <dbReference type="EMBL" id="CDZ86945.1"/>
    </source>
</evidence>
<name>A0A098BFD0_9NOCA</name>
<dbReference type="OrthoDB" id="3218134at2"/>
<dbReference type="AlphaFoldDB" id="A0A098BFD0"/>
<dbReference type="Proteomes" id="UP000042997">
    <property type="component" value="Unassembled WGS sequence"/>
</dbReference>
<organism evidence="2 3">
    <name type="scientific">Rhodococcus ruber</name>
    <dbReference type="NCBI Taxonomy" id="1830"/>
    <lineage>
        <taxon>Bacteria</taxon>
        <taxon>Bacillati</taxon>
        <taxon>Actinomycetota</taxon>
        <taxon>Actinomycetes</taxon>
        <taxon>Mycobacteriales</taxon>
        <taxon>Nocardiaceae</taxon>
        <taxon>Rhodococcus</taxon>
    </lineage>
</organism>
<reference evidence="2 3" key="1">
    <citation type="journal article" date="2014" name="Genome Announc.">
        <title>Draft Genome Sequence of Propane- and Butane-Oxidizing Actinobacterium Rhodococcus ruber IEGM 231.</title>
        <authorList>
            <person name="Ivshina I.B."/>
            <person name="Kuyukina M.S."/>
            <person name="Krivoruchko A.V."/>
            <person name="Barbe V."/>
            <person name="Fischer C."/>
        </authorList>
    </citation>
    <scope>NUCLEOTIDE SEQUENCE [LARGE SCALE GENOMIC DNA]</scope>
</reference>
<dbReference type="Gene3D" id="3.30.70.1880">
    <property type="entry name" value="Protein of unknown function DUF881"/>
    <property type="match status" value="1"/>
</dbReference>
<comment type="similarity">
    <text evidence="1">Belongs to the UPF0749 family.</text>
</comment>
<protein>
    <submittedName>
        <fullName evidence="2">Uncharacterized protein</fullName>
    </submittedName>
</protein>
<dbReference type="eggNOG" id="COG3879">
    <property type="taxonomic scope" value="Bacteria"/>
</dbReference>
<dbReference type="Pfam" id="PF05949">
    <property type="entry name" value="DUF881"/>
    <property type="match status" value="1"/>
</dbReference>
<evidence type="ECO:0000256" key="1">
    <source>
        <dbReference type="ARBA" id="ARBA00009108"/>
    </source>
</evidence>